<gene>
    <name evidence="2" type="ORF">Mgra_00006301</name>
</gene>
<protein>
    <submittedName>
        <fullName evidence="2">TIL domain-containing protein</fullName>
    </submittedName>
</protein>
<dbReference type="EMBL" id="JABEBT010000060">
    <property type="protein sequence ID" value="KAF7634335.1"/>
    <property type="molecule type" value="Genomic_DNA"/>
</dbReference>
<evidence type="ECO:0000256" key="1">
    <source>
        <dbReference type="ARBA" id="ARBA00022900"/>
    </source>
</evidence>
<accession>A0A8S9ZM27</accession>
<evidence type="ECO:0000313" key="2">
    <source>
        <dbReference type="EMBL" id="KAF7634335.1"/>
    </source>
</evidence>
<evidence type="ECO:0000313" key="3">
    <source>
        <dbReference type="Proteomes" id="UP000605970"/>
    </source>
</evidence>
<dbReference type="SUPFAM" id="SSF57567">
    <property type="entry name" value="Serine protease inhibitors"/>
    <property type="match status" value="1"/>
</dbReference>
<name>A0A8S9ZM27_9BILA</name>
<organism evidence="2 3">
    <name type="scientific">Meloidogyne graminicola</name>
    <dbReference type="NCBI Taxonomy" id="189291"/>
    <lineage>
        <taxon>Eukaryota</taxon>
        <taxon>Metazoa</taxon>
        <taxon>Ecdysozoa</taxon>
        <taxon>Nematoda</taxon>
        <taxon>Chromadorea</taxon>
        <taxon>Rhabditida</taxon>
        <taxon>Tylenchina</taxon>
        <taxon>Tylenchomorpha</taxon>
        <taxon>Tylenchoidea</taxon>
        <taxon>Meloidogynidae</taxon>
        <taxon>Meloidogyninae</taxon>
        <taxon>Meloidogyne</taxon>
    </lineage>
</organism>
<dbReference type="GO" id="GO:0004867">
    <property type="term" value="F:serine-type endopeptidase inhibitor activity"/>
    <property type="evidence" value="ECO:0007669"/>
    <property type="project" value="UniProtKB-KW"/>
</dbReference>
<keyword evidence="1" id="KW-0722">Serine protease inhibitor</keyword>
<dbReference type="Proteomes" id="UP000605970">
    <property type="component" value="Unassembled WGS sequence"/>
</dbReference>
<comment type="caution">
    <text evidence="2">The sequence shown here is derived from an EMBL/GenBank/DDBJ whole genome shotgun (WGS) entry which is preliminary data.</text>
</comment>
<sequence length="145" mass="16740">MYIFGENTWNKNLSSYGDESTINYLLCSPTEEFVNCTKPFCEQTCLTTFNKTKECCEECGPPGCQCKKNYVRSGKYCINRMFCPGICCSITNPKNKTCIICPTNTTICSYQHPNNITLRENYCKFIFLINKFGKVSKYFPLYNTF</sequence>
<dbReference type="OrthoDB" id="5900679at2759"/>
<reference evidence="2" key="1">
    <citation type="journal article" date="2020" name="Ecol. Evol.">
        <title>Genome structure and content of the rice root-knot nematode (Meloidogyne graminicola).</title>
        <authorList>
            <person name="Phan N.T."/>
            <person name="Danchin E.G.J."/>
            <person name="Klopp C."/>
            <person name="Perfus-Barbeoch L."/>
            <person name="Kozlowski D.K."/>
            <person name="Koutsovoulos G.D."/>
            <person name="Lopez-Roques C."/>
            <person name="Bouchez O."/>
            <person name="Zahm M."/>
            <person name="Besnard G."/>
            <person name="Bellafiore S."/>
        </authorList>
    </citation>
    <scope>NUCLEOTIDE SEQUENCE</scope>
    <source>
        <strain evidence="2">VN-18</strain>
    </source>
</reference>
<dbReference type="InterPro" id="IPR036084">
    <property type="entry name" value="Ser_inhib-like_sf"/>
</dbReference>
<keyword evidence="3" id="KW-1185">Reference proteome</keyword>
<dbReference type="AlphaFoldDB" id="A0A8S9ZM27"/>
<dbReference type="Gene3D" id="2.10.25.10">
    <property type="entry name" value="Laminin"/>
    <property type="match status" value="1"/>
</dbReference>
<proteinExistence type="predicted"/>
<keyword evidence="1" id="KW-0646">Protease inhibitor</keyword>